<protein>
    <submittedName>
        <fullName evidence="2">Uncharacterized protein</fullName>
    </submittedName>
</protein>
<reference evidence="2" key="1">
    <citation type="submission" date="2019-01" db="EMBL/GenBank/DDBJ databases">
        <title>Draft genome sequences of three monokaryotic isolates of the white-rot basidiomycete fungus Dichomitus squalens.</title>
        <authorList>
            <consortium name="DOE Joint Genome Institute"/>
            <person name="Lopez S.C."/>
            <person name="Andreopoulos B."/>
            <person name="Pangilinan J."/>
            <person name="Lipzen A."/>
            <person name="Riley R."/>
            <person name="Ahrendt S."/>
            <person name="Ng V."/>
            <person name="Barry K."/>
            <person name="Daum C."/>
            <person name="Grigoriev I.V."/>
            <person name="Hilden K.S."/>
            <person name="Makela M.R."/>
            <person name="de Vries R.P."/>
        </authorList>
    </citation>
    <scope>NUCLEOTIDE SEQUENCE [LARGE SCALE GENOMIC DNA]</scope>
    <source>
        <strain evidence="2">OM18370.1</strain>
    </source>
</reference>
<gene>
    <name evidence="2" type="ORF">BD311DRAFT_694010</name>
</gene>
<feature type="region of interest" description="Disordered" evidence="1">
    <location>
        <begin position="316"/>
        <end position="434"/>
    </location>
</feature>
<dbReference type="OrthoDB" id="2755100at2759"/>
<dbReference type="Proteomes" id="UP000292957">
    <property type="component" value="Unassembled WGS sequence"/>
</dbReference>
<proteinExistence type="predicted"/>
<feature type="compositionally biased region" description="Basic and acidic residues" evidence="1">
    <location>
        <begin position="196"/>
        <end position="207"/>
    </location>
</feature>
<sequence>MPRLGTESSSSRRHNPTQTLSDYFHITSQVWSLRSDDTRADPSSASSSHASSSGSRLDVLDDLLSRVHAPEPRTRWNTRRSLGPYGQRPLHKWLPSEHRHFEEMDMLMETFPEPNSDDEEPEEKELHEILQKHNAQAKEKQEGEEDGGEDAAQVESEPSQGEGSIPPSPPQSRPLSPAATKRHEKNKKKKAKVRAKAKEKEKGEAEHPSSGPILDTPQDLLASMSRIAKLVGSLTTDAQGSEPDELLRRVRDALGKEGQPSTPAEWRSEVLQSVRRMESMLARMEKWQTQVAPGEIEALRQETVWLEMRVRSVVQQKEQGHNRKGAVMPHREQVADGKSKEREDVRSQDPGSVALRTVEDRIGMVSAALPAPDTKDLPTTGDDSDSLSDSGPDSNSCPSESDTGLTEPESGNRSPLDEKAAPPPPPFPAATSVPQPAVARVPVPQPPADAIAAELKPNDHIVALGPHGYIPPAAPAAGIRHTALNTLTSRNHNIPPDPPPDPIQDLTEYPWTMLEVLFLLEVIAHFPPAENGWTFIAEAYNNILITRPLQEWFEKQATMSREEEDMMKALLRKLHKEAYQLRAGPKANAGKNGKAGERGRAAPFGSAEARAEASAHAKASANPATPTAKTSKAPDSFVTMLPFSLQLPGGDAPTQGPEPLQRIFPFPRRRPPLTLPSEDASAFARVMKSAAAGVRPPSAESRAAMVALYTATETRFPVRTPWDCWHRWCTPWVAQEPTGSSGEDKAYRPAMPPMVLDYVAGNIGLPCGTWITQARQWVFKPVPGTYPDAPGVMHKVTAGYDPRPGMVAFARMTHLSAEKAWAAIGLGRKKDGTVSEEVLASRRMKLPSTLTGLWPGKPPQKPPNARAGTAAPPAPAPDPASASSTPTAPAPSAPAGNKPAQPASFTPPPPAAPSTPAKPQPQPAGQPQARPALLPNTGTISQPAEPFLPLPVPRGPPPNKPLNVPEGTLGNAVRPGIRAWFQVAAVRADVLERVTSLKSASDTFERAMGRPSLPVVTKNDPKNKARAKAEAEEERVRRWEKEREREKWVPVHLRNVVVPPPPPLCSTS</sequence>
<feature type="compositionally biased region" description="Low complexity" evidence="1">
    <location>
        <begin position="377"/>
        <end position="394"/>
    </location>
</feature>
<feature type="compositionally biased region" description="Basic and acidic residues" evidence="1">
    <location>
        <begin position="63"/>
        <end position="74"/>
    </location>
</feature>
<dbReference type="AlphaFoldDB" id="A0A4Q9MMA5"/>
<feature type="compositionally biased region" description="Low complexity" evidence="1">
    <location>
        <begin position="41"/>
        <end position="57"/>
    </location>
</feature>
<feature type="compositionally biased region" description="Pro residues" evidence="1">
    <location>
        <begin position="946"/>
        <end position="960"/>
    </location>
</feature>
<accession>A0A4Q9MMA5</accession>
<feature type="region of interest" description="Disordered" evidence="1">
    <location>
        <begin position="582"/>
        <end position="633"/>
    </location>
</feature>
<evidence type="ECO:0000313" key="2">
    <source>
        <dbReference type="EMBL" id="TBU28784.1"/>
    </source>
</evidence>
<feature type="compositionally biased region" description="Basic and acidic residues" evidence="1">
    <location>
        <begin position="94"/>
        <end position="103"/>
    </location>
</feature>
<feature type="region of interest" description="Disordered" evidence="1">
    <location>
        <begin position="848"/>
        <end position="967"/>
    </location>
</feature>
<organism evidence="2">
    <name type="scientific">Dichomitus squalens</name>
    <dbReference type="NCBI Taxonomy" id="114155"/>
    <lineage>
        <taxon>Eukaryota</taxon>
        <taxon>Fungi</taxon>
        <taxon>Dikarya</taxon>
        <taxon>Basidiomycota</taxon>
        <taxon>Agaricomycotina</taxon>
        <taxon>Agaricomycetes</taxon>
        <taxon>Polyporales</taxon>
        <taxon>Polyporaceae</taxon>
        <taxon>Dichomitus</taxon>
    </lineage>
</organism>
<name>A0A4Q9MMA5_9APHY</name>
<feature type="compositionally biased region" description="Low complexity" evidence="1">
    <location>
        <begin position="893"/>
        <end position="904"/>
    </location>
</feature>
<feature type="compositionally biased region" description="Basic and acidic residues" evidence="1">
    <location>
        <begin position="1019"/>
        <end position="1044"/>
    </location>
</feature>
<feature type="compositionally biased region" description="Low complexity" evidence="1">
    <location>
        <begin position="925"/>
        <end position="935"/>
    </location>
</feature>
<feature type="region of interest" description="Disordered" evidence="1">
    <location>
        <begin position="1"/>
        <end position="21"/>
    </location>
</feature>
<feature type="compositionally biased region" description="Basic and acidic residues" evidence="1">
    <location>
        <begin position="124"/>
        <end position="141"/>
    </location>
</feature>
<feature type="compositionally biased region" description="Basic and acidic residues" evidence="1">
    <location>
        <begin position="329"/>
        <end position="347"/>
    </location>
</feature>
<feature type="compositionally biased region" description="Basic residues" evidence="1">
    <location>
        <begin position="180"/>
        <end position="195"/>
    </location>
</feature>
<feature type="compositionally biased region" description="Polar residues" evidence="1">
    <location>
        <begin position="395"/>
        <end position="413"/>
    </location>
</feature>
<evidence type="ECO:0000256" key="1">
    <source>
        <dbReference type="SAM" id="MobiDB-lite"/>
    </source>
</evidence>
<feature type="region of interest" description="Disordered" evidence="1">
    <location>
        <begin position="1011"/>
        <end position="1044"/>
    </location>
</feature>
<feature type="region of interest" description="Disordered" evidence="1">
    <location>
        <begin position="34"/>
        <end position="220"/>
    </location>
</feature>
<feature type="compositionally biased region" description="Pro residues" evidence="1">
    <location>
        <begin position="905"/>
        <end position="924"/>
    </location>
</feature>
<dbReference type="EMBL" id="ML143418">
    <property type="protein sequence ID" value="TBU28784.1"/>
    <property type="molecule type" value="Genomic_DNA"/>
</dbReference>